<dbReference type="Pfam" id="PF11931">
    <property type="entry name" value="SF3a60_Prp9_C"/>
    <property type="match status" value="1"/>
</dbReference>
<dbReference type="InParanoid" id="A0A1X2HAY5"/>
<comment type="subcellular location">
    <subcellularLocation>
        <location evidence="1">Nucleus</location>
    </subcellularLocation>
</comment>
<dbReference type="FunCoup" id="A0A1X2HAY5">
    <property type="interactions" value="1226"/>
</dbReference>
<dbReference type="EMBL" id="MCGN01000006">
    <property type="protein sequence ID" value="ORY95836.1"/>
    <property type="molecule type" value="Genomic_DNA"/>
</dbReference>
<dbReference type="Pfam" id="PF12108">
    <property type="entry name" value="SF3a60_bindingd"/>
    <property type="match status" value="1"/>
</dbReference>
<keyword evidence="6" id="KW-0862">Zinc</keyword>
<dbReference type="AlphaFoldDB" id="A0A1X2HAY5"/>
<organism evidence="10 11">
    <name type="scientific">Syncephalastrum racemosum</name>
    <name type="common">Filamentous fungus</name>
    <dbReference type="NCBI Taxonomy" id="13706"/>
    <lineage>
        <taxon>Eukaryota</taxon>
        <taxon>Fungi</taxon>
        <taxon>Fungi incertae sedis</taxon>
        <taxon>Mucoromycota</taxon>
        <taxon>Mucoromycotina</taxon>
        <taxon>Mucoromycetes</taxon>
        <taxon>Mucorales</taxon>
        <taxon>Syncephalastraceae</taxon>
        <taxon>Syncephalastrum</taxon>
    </lineage>
</organism>
<evidence type="ECO:0000256" key="6">
    <source>
        <dbReference type="ARBA" id="ARBA00022833"/>
    </source>
</evidence>
<dbReference type="Pfam" id="PF12171">
    <property type="entry name" value="zf-C2H2_jaz"/>
    <property type="match status" value="1"/>
</dbReference>
<evidence type="ECO:0000256" key="5">
    <source>
        <dbReference type="ARBA" id="ARBA00022771"/>
    </source>
</evidence>
<dbReference type="SUPFAM" id="SSF57667">
    <property type="entry name" value="beta-beta-alpha zinc fingers"/>
    <property type="match status" value="1"/>
</dbReference>
<dbReference type="OrthoDB" id="2160351at2759"/>
<accession>A0A1X2HAY5</accession>
<dbReference type="InterPro" id="IPR031774">
    <property type="entry name" value="SF3A3_dom"/>
</dbReference>
<dbReference type="GO" id="GO:0003723">
    <property type="term" value="F:RNA binding"/>
    <property type="evidence" value="ECO:0007669"/>
    <property type="project" value="InterPro"/>
</dbReference>
<dbReference type="InterPro" id="IPR000690">
    <property type="entry name" value="Matrin/U1-C_Znf_C2H2"/>
</dbReference>
<dbReference type="InterPro" id="IPR036236">
    <property type="entry name" value="Znf_C2H2_sf"/>
</dbReference>
<dbReference type="PANTHER" id="PTHR12786">
    <property type="entry name" value="SPLICING FACTOR SF3A-RELATED"/>
    <property type="match status" value="1"/>
</dbReference>
<dbReference type="InterPro" id="IPR021966">
    <property type="entry name" value="SF3a60_bindingd"/>
</dbReference>
<protein>
    <recommendedName>
        <fullName evidence="9">Matrin-type domain-containing protein</fullName>
    </recommendedName>
</protein>
<evidence type="ECO:0000256" key="1">
    <source>
        <dbReference type="ARBA" id="ARBA00004123"/>
    </source>
</evidence>
<keyword evidence="7" id="KW-0539">Nucleus</keyword>
<name>A0A1X2HAY5_SYNRA</name>
<dbReference type="PROSITE" id="PS00028">
    <property type="entry name" value="ZINC_FINGER_C2H2_1"/>
    <property type="match status" value="1"/>
</dbReference>
<evidence type="ECO:0000259" key="9">
    <source>
        <dbReference type="PROSITE" id="PS50171"/>
    </source>
</evidence>
<dbReference type="GO" id="GO:0005681">
    <property type="term" value="C:spliceosomal complex"/>
    <property type="evidence" value="ECO:0007669"/>
    <property type="project" value="InterPro"/>
</dbReference>
<keyword evidence="5" id="KW-0863">Zinc-finger</keyword>
<dbReference type="InterPro" id="IPR013087">
    <property type="entry name" value="Znf_C2H2_type"/>
</dbReference>
<dbReference type="InterPro" id="IPR022755">
    <property type="entry name" value="Znf_C2H2_jaz"/>
</dbReference>
<keyword evidence="3" id="KW-0597">Phosphoprotein</keyword>
<feature type="region of interest" description="Disordered" evidence="8">
    <location>
        <begin position="323"/>
        <end position="354"/>
    </location>
</feature>
<evidence type="ECO:0000256" key="2">
    <source>
        <dbReference type="ARBA" id="ARBA00008776"/>
    </source>
</evidence>
<gene>
    <name evidence="10" type="ORF">BCR43DRAFT_459761</name>
</gene>
<dbReference type="OMA" id="GPKAFQK"/>
<evidence type="ECO:0000256" key="4">
    <source>
        <dbReference type="ARBA" id="ARBA00022723"/>
    </source>
</evidence>
<feature type="compositionally biased region" description="Acidic residues" evidence="8">
    <location>
        <begin position="337"/>
        <end position="354"/>
    </location>
</feature>
<keyword evidence="4" id="KW-0479">Metal-binding</keyword>
<feature type="domain" description="Matrin-type" evidence="9">
    <location>
        <begin position="386"/>
        <end position="417"/>
    </location>
</feature>
<dbReference type="GO" id="GO:0008270">
    <property type="term" value="F:zinc ion binding"/>
    <property type="evidence" value="ECO:0007669"/>
    <property type="project" value="UniProtKB-KW"/>
</dbReference>
<comment type="similarity">
    <text evidence="2">Belongs to the SF3A3 family.</text>
</comment>
<dbReference type="InterPro" id="IPR051421">
    <property type="entry name" value="RNA_Proc_DNA_Dmg_Regulator"/>
</dbReference>
<feature type="region of interest" description="Disordered" evidence="8">
    <location>
        <begin position="273"/>
        <end position="294"/>
    </location>
</feature>
<feature type="compositionally biased region" description="Low complexity" evidence="8">
    <location>
        <begin position="273"/>
        <end position="289"/>
    </location>
</feature>
<dbReference type="Proteomes" id="UP000242180">
    <property type="component" value="Unassembled WGS sequence"/>
</dbReference>
<dbReference type="PANTHER" id="PTHR12786:SF2">
    <property type="entry name" value="SPLICING FACTOR 3A SUBUNIT 3"/>
    <property type="match status" value="1"/>
</dbReference>
<dbReference type="InterPro" id="IPR024598">
    <property type="entry name" value="SF3a60/Prp9_C"/>
</dbReference>
<evidence type="ECO:0000256" key="3">
    <source>
        <dbReference type="ARBA" id="ARBA00022553"/>
    </source>
</evidence>
<dbReference type="SMART" id="SM00451">
    <property type="entry name" value="ZnF_U1"/>
    <property type="match status" value="1"/>
</dbReference>
<comment type="caution">
    <text evidence="10">The sequence shown here is derived from an EMBL/GenBank/DDBJ whole genome shotgun (WGS) entry which is preliminary data.</text>
</comment>
<proteinExistence type="inferred from homology"/>
<evidence type="ECO:0000256" key="7">
    <source>
        <dbReference type="ARBA" id="ARBA00023242"/>
    </source>
</evidence>
<evidence type="ECO:0000256" key="8">
    <source>
        <dbReference type="SAM" id="MobiDB-lite"/>
    </source>
</evidence>
<dbReference type="InterPro" id="IPR003604">
    <property type="entry name" value="Matrin/U1-like-C_Znf_C2H2"/>
</dbReference>
<dbReference type="STRING" id="13706.A0A1X2HAY5"/>
<reference evidence="10 11" key="1">
    <citation type="submission" date="2016-07" db="EMBL/GenBank/DDBJ databases">
        <title>Pervasive Adenine N6-methylation of Active Genes in Fungi.</title>
        <authorList>
            <consortium name="DOE Joint Genome Institute"/>
            <person name="Mondo S.J."/>
            <person name="Dannebaum R.O."/>
            <person name="Kuo R.C."/>
            <person name="Labutti K."/>
            <person name="Haridas S."/>
            <person name="Kuo A."/>
            <person name="Salamov A."/>
            <person name="Ahrendt S.R."/>
            <person name="Lipzen A."/>
            <person name="Sullivan W."/>
            <person name="Andreopoulos W.B."/>
            <person name="Clum A."/>
            <person name="Lindquist E."/>
            <person name="Daum C."/>
            <person name="Ramamoorthy G.K."/>
            <person name="Gryganskyi A."/>
            <person name="Culley D."/>
            <person name="Magnuson J.K."/>
            <person name="James T.Y."/>
            <person name="O'Malley M.A."/>
            <person name="Stajich J.E."/>
            <person name="Spatafora J.W."/>
            <person name="Visel A."/>
            <person name="Grigoriev I.V."/>
        </authorList>
    </citation>
    <scope>NUCLEOTIDE SEQUENCE [LARGE SCALE GENOMIC DNA]</scope>
    <source>
        <strain evidence="10 11">NRRL 2496</strain>
    </source>
</reference>
<dbReference type="GO" id="GO:0000398">
    <property type="term" value="P:mRNA splicing, via spliceosome"/>
    <property type="evidence" value="ECO:0007669"/>
    <property type="project" value="InterPro"/>
</dbReference>
<dbReference type="SMART" id="SM00355">
    <property type="entry name" value="ZnF_C2H2"/>
    <property type="match status" value="2"/>
</dbReference>
<evidence type="ECO:0000313" key="11">
    <source>
        <dbReference type="Proteomes" id="UP000242180"/>
    </source>
</evidence>
<dbReference type="Gene3D" id="3.30.160.60">
    <property type="entry name" value="Classic Zinc Finger"/>
    <property type="match status" value="1"/>
</dbReference>
<dbReference type="PROSITE" id="PS50171">
    <property type="entry name" value="ZF_MATRIN"/>
    <property type="match status" value="1"/>
</dbReference>
<keyword evidence="11" id="KW-1185">Reference proteome</keyword>
<sequence>MDNILEQQRAAHEDAERLEQAMVEYSMHDTKTHREKLLKEHVMDRFLNRIADKNQRLLDLYADHEGLRQSEIEALSGTSEFSEFYERLRVIKDHHRKFPNETVEPPEMEFIRMNQEHSEDDYEQLDKQFSGEEGFGRYLDLIGLHNLFVNLKGIKRLDYLQYIDEFDNFVETYPKAVKYTVPYREYLDQLRSYLESFFRRAHPLFDLKTLQQKAQQEIDEKFDKGEMPGWEDVADKESQGIFCEACQKNFPKQTVYDHHLKGKKHIKAQERLQASQNAAQTNGNANGNGKSDKNKTTAYEEALISLYTEALSDFREETKANVERKQALTDKERTLEQEQEEVDLGEQESDEDDEDRIYNPLKLPLGWDGKPIPYWLYKLHGLGVEYPCEICGNYVYMGRKAFDKHFQEWRHAHGMRCLGIPNSRHFHEITKIDDAYTLYEKLKSEGQQEDFRADTMEEYEDDEGNVFNKKTYEDLRRQGII</sequence>
<evidence type="ECO:0000313" key="10">
    <source>
        <dbReference type="EMBL" id="ORY95836.1"/>
    </source>
</evidence>
<feature type="compositionally biased region" description="Basic and acidic residues" evidence="8">
    <location>
        <begin position="323"/>
        <end position="336"/>
    </location>
</feature>
<dbReference type="Pfam" id="PF16837">
    <property type="entry name" value="SF3A3"/>
    <property type="match status" value="1"/>
</dbReference>